<organism evidence="1 2">
    <name type="scientific">Archaeoglobus sulfaticallidus PM70-1</name>
    <dbReference type="NCBI Taxonomy" id="387631"/>
    <lineage>
        <taxon>Archaea</taxon>
        <taxon>Methanobacteriati</taxon>
        <taxon>Methanobacteriota</taxon>
        <taxon>Archaeoglobi</taxon>
        <taxon>Archaeoglobales</taxon>
        <taxon>Archaeoglobaceae</taxon>
        <taxon>Archaeoglobus</taxon>
    </lineage>
</organism>
<sequence length="55" mass="6064">MLNSRKLIIAAEALKLLVDAQTKLAALEMDHERKVIEAVKDSIMREICRISNGGG</sequence>
<dbReference type="AlphaFoldDB" id="N0BMJ0"/>
<dbReference type="STRING" id="387631.Asulf_01492"/>
<evidence type="ECO:0000313" key="2">
    <source>
        <dbReference type="Proteomes" id="UP000013307"/>
    </source>
</evidence>
<evidence type="ECO:0000313" key="1">
    <source>
        <dbReference type="EMBL" id="AGK61475.1"/>
    </source>
</evidence>
<dbReference type="HOGENOM" id="CLU_3020774_0_0_2"/>
<dbReference type="EMBL" id="CP005290">
    <property type="protein sequence ID" value="AGK61475.1"/>
    <property type="molecule type" value="Genomic_DNA"/>
</dbReference>
<accession>N0BMJ0</accession>
<dbReference type="Proteomes" id="UP000013307">
    <property type="component" value="Chromosome"/>
</dbReference>
<gene>
    <name evidence="1" type="ORF">Asulf_01492</name>
</gene>
<dbReference type="KEGG" id="ast:Asulf_01492"/>
<dbReference type="RefSeq" id="WP_015591073.1">
    <property type="nucleotide sequence ID" value="NC_021169.1"/>
</dbReference>
<reference evidence="1 2" key="1">
    <citation type="journal article" date="2013" name="Genome Announc.">
        <title>Complete Genome Sequence of the Thermophilic and Facultatively Chemolithoautotrophic Sulfate Reducer Archaeoglobus sulfaticallidus Strain PM70-1T.</title>
        <authorList>
            <person name="Stokke R."/>
            <person name="Hocking W.P."/>
            <person name="Steinsbu B.O."/>
            <person name="Steen I.H."/>
        </authorList>
    </citation>
    <scope>NUCLEOTIDE SEQUENCE [LARGE SCALE GENOMIC DNA]</scope>
    <source>
        <strain evidence="1">PM70-1</strain>
    </source>
</reference>
<protein>
    <submittedName>
        <fullName evidence="1">Uncharacterized protein</fullName>
    </submittedName>
</protein>
<proteinExistence type="predicted"/>
<dbReference type="GeneID" id="54768337"/>
<name>N0BMJ0_9EURY</name>
<keyword evidence="2" id="KW-1185">Reference proteome</keyword>